<sequence length="1086" mass="113701">MAVAEPSVAEPINGVESPDDDTAKSIHSTSNGSNGTTKHTRNVTDTDAQELVITSLRSQIQDLFTQVTQLNGKLVKSYNRVSDLEDDLHVASAQLRSSSLKISELELERTQHLAALNTGLLVEKSHVTAELNRLMEKATEEAAQRGQAESARVAIEQDLDDLSASLFNQANMMVAEARLGRARSERKVEEAEMALKGAEEAVSLMQHQMQVLQSEKEEADKRVENMQVSMGKGKWVDKLPERGALLARHTRLLSSHVAYQEFLFFVANLRTVRPASPHAPSIPSLLQLPFLARIASEDSDPTIRLDFAPALNWLSRRSVLAAIHAGQLTIEPLPSSTLLNDRGLVGSTSSGINCALCGTCIYASPEHLNPQRQSSLSSPSKNGIQSSVGGGWSTSLFKKPSNGLPISRSSSGPTSYQPPPAQIYIFRLSSSTPIPAVSATQTTTQYHHHPHTSSSSSFSSSTSTFSPNSPTLQSPGLISSPNPAAQSTTAIYPLCSNGWCLARLRTTCTMWAFIRTGIIEKVWEEEVPNVSMGVTPPATPKLSSSLVNGMGGQAQAQVNGTTSLNGGGESKPTATPPPIPPRRRTGLWGVAAALGEKAASWSESSEKKKAAASAAATAPPTPPKTNGVVNSTANATTAAAATPPPLPRRNEGRGRSGTVSAPPPGFGKRGSAPAPPMPTPPVPTSTSGSDSSAPPTRPSSAAANKGGAIIEEEEEEEEKPTEPSVASAAPTTASPATPPPRTSSPLASTPSKPTHTRTPSSPPPIHPSRTTSPPPVPQRALRHSAILTSAMNVPLPDSRPGTPNASGVPRERRMASPGRPQSPPAKSDRRSGSPAGVGRAKSPVGGSVVSGSVVGGTGPGPVPPPIPRRAAARIRPVSQTKEEELVKATGGVGEAKETKVKEEIQTSPPPPPPISADPSSEADSDVFVDAQEEGVGAQGIEHSNSGGSAKTTTVGGGGGGQGVEVNGSGGGGGLEEKTVVEEEVEGGSPRTSSIGDGDEHGHPKELNGIDEDTKVDVVGGVVGVGFGEEPEKEKETDMEKPKEEKEKDKEVYIGDATWEERTWKEVVRLKEEMFWARIGVGAVGEV</sequence>
<gene>
    <name evidence="1" type="ORF">BDN72DRAFT_957295</name>
</gene>
<accession>A0ACD3B318</accession>
<evidence type="ECO:0000313" key="2">
    <source>
        <dbReference type="Proteomes" id="UP000308600"/>
    </source>
</evidence>
<protein>
    <submittedName>
        <fullName evidence="1">Uncharacterized protein</fullName>
    </submittedName>
</protein>
<evidence type="ECO:0000313" key="1">
    <source>
        <dbReference type="EMBL" id="TFK72433.1"/>
    </source>
</evidence>
<dbReference type="Proteomes" id="UP000308600">
    <property type="component" value="Unassembled WGS sequence"/>
</dbReference>
<reference evidence="1 2" key="1">
    <citation type="journal article" date="2019" name="Nat. Ecol. Evol.">
        <title>Megaphylogeny resolves global patterns of mushroom evolution.</title>
        <authorList>
            <person name="Varga T."/>
            <person name="Krizsan K."/>
            <person name="Foldi C."/>
            <person name="Dima B."/>
            <person name="Sanchez-Garcia M."/>
            <person name="Sanchez-Ramirez S."/>
            <person name="Szollosi G.J."/>
            <person name="Szarkandi J.G."/>
            <person name="Papp V."/>
            <person name="Albert L."/>
            <person name="Andreopoulos W."/>
            <person name="Angelini C."/>
            <person name="Antonin V."/>
            <person name="Barry K.W."/>
            <person name="Bougher N.L."/>
            <person name="Buchanan P."/>
            <person name="Buyck B."/>
            <person name="Bense V."/>
            <person name="Catcheside P."/>
            <person name="Chovatia M."/>
            <person name="Cooper J."/>
            <person name="Damon W."/>
            <person name="Desjardin D."/>
            <person name="Finy P."/>
            <person name="Geml J."/>
            <person name="Haridas S."/>
            <person name="Hughes K."/>
            <person name="Justo A."/>
            <person name="Karasinski D."/>
            <person name="Kautmanova I."/>
            <person name="Kiss B."/>
            <person name="Kocsube S."/>
            <person name="Kotiranta H."/>
            <person name="LaButti K.M."/>
            <person name="Lechner B.E."/>
            <person name="Liimatainen K."/>
            <person name="Lipzen A."/>
            <person name="Lukacs Z."/>
            <person name="Mihaltcheva S."/>
            <person name="Morgado L.N."/>
            <person name="Niskanen T."/>
            <person name="Noordeloos M.E."/>
            <person name="Ohm R.A."/>
            <person name="Ortiz-Santana B."/>
            <person name="Ovrebo C."/>
            <person name="Racz N."/>
            <person name="Riley R."/>
            <person name="Savchenko A."/>
            <person name="Shiryaev A."/>
            <person name="Soop K."/>
            <person name="Spirin V."/>
            <person name="Szebenyi C."/>
            <person name="Tomsovsky M."/>
            <person name="Tulloss R.E."/>
            <person name="Uehling J."/>
            <person name="Grigoriev I.V."/>
            <person name="Vagvolgyi C."/>
            <person name="Papp T."/>
            <person name="Martin F.M."/>
            <person name="Miettinen O."/>
            <person name="Hibbett D.S."/>
            <person name="Nagy L.G."/>
        </authorList>
    </citation>
    <scope>NUCLEOTIDE SEQUENCE [LARGE SCALE GENOMIC DNA]</scope>
    <source>
        <strain evidence="1 2">NL-1719</strain>
    </source>
</reference>
<keyword evidence="2" id="KW-1185">Reference proteome</keyword>
<proteinExistence type="predicted"/>
<dbReference type="EMBL" id="ML208285">
    <property type="protein sequence ID" value="TFK72433.1"/>
    <property type="molecule type" value="Genomic_DNA"/>
</dbReference>
<name>A0ACD3B318_9AGAR</name>
<organism evidence="1 2">
    <name type="scientific">Pluteus cervinus</name>
    <dbReference type="NCBI Taxonomy" id="181527"/>
    <lineage>
        <taxon>Eukaryota</taxon>
        <taxon>Fungi</taxon>
        <taxon>Dikarya</taxon>
        <taxon>Basidiomycota</taxon>
        <taxon>Agaricomycotina</taxon>
        <taxon>Agaricomycetes</taxon>
        <taxon>Agaricomycetidae</taxon>
        <taxon>Agaricales</taxon>
        <taxon>Pluteineae</taxon>
        <taxon>Pluteaceae</taxon>
        <taxon>Pluteus</taxon>
    </lineage>
</organism>